<dbReference type="Proteomes" id="UP001152747">
    <property type="component" value="Unassembled WGS sequence"/>
</dbReference>
<organism evidence="4 5">
    <name type="scientific">Caenorhabditis angaria</name>
    <dbReference type="NCBI Taxonomy" id="860376"/>
    <lineage>
        <taxon>Eukaryota</taxon>
        <taxon>Metazoa</taxon>
        <taxon>Ecdysozoa</taxon>
        <taxon>Nematoda</taxon>
        <taxon>Chromadorea</taxon>
        <taxon>Rhabditida</taxon>
        <taxon>Rhabditina</taxon>
        <taxon>Rhabditomorpha</taxon>
        <taxon>Rhabditoidea</taxon>
        <taxon>Rhabditidae</taxon>
        <taxon>Peloderinae</taxon>
        <taxon>Caenorhabditis</taxon>
    </lineage>
</organism>
<comment type="caution">
    <text evidence="4">The sequence shown here is derived from an EMBL/GenBank/DDBJ whole genome shotgun (WGS) entry which is preliminary data.</text>
</comment>
<accession>A0A9P1IIA4</accession>
<dbReference type="PROSITE" id="PS50084">
    <property type="entry name" value="KH_TYPE_1"/>
    <property type="match status" value="2"/>
</dbReference>
<evidence type="ECO:0000313" key="4">
    <source>
        <dbReference type="EMBL" id="CAI5446042.1"/>
    </source>
</evidence>
<dbReference type="EMBL" id="CANHGI010000003">
    <property type="protein sequence ID" value="CAI5446042.1"/>
    <property type="molecule type" value="Genomic_DNA"/>
</dbReference>
<gene>
    <name evidence="4" type="ORF">CAMP_LOCUS8679</name>
</gene>
<evidence type="ECO:0000313" key="5">
    <source>
        <dbReference type="Proteomes" id="UP001152747"/>
    </source>
</evidence>
<dbReference type="InterPro" id="IPR004088">
    <property type="entry name" value="KH_dom_type_1"/>
</dbReference>
<dbReference type="InterPro" id="IPR004087">
    <property type="entry name" value="KH_dom"/>
</dbReference>
<dbReference type="SUPFAM" id="SSF54791">
    <property type="entry name" value="Eukaryotic type KH-domain (KH-domain type I)"/>
    <property type="match status" value="2"/>
</dbReference>
<protein>
    <recommendedName>
        <fullName evidence="3">K Homology domain-containing protein</fullName>
    </recommendedName>
</protein>
<feature type="domain" description="K Homology" evidence="3">
    <location>
        <begin position="39"/>
        <end position="129"/>
    </location>
</feature>
<dbReference type="SMART" id="SM00322">
    <property type="entry name" value="KH"/>
    <property type="match status" value="2"/>
</dbReference>
<keyword evidence="2" id="KW-0694">RNA-binding</keyword>
<feature type="domain" description="K Homology" evidence="3">
    <location>
        <begin position="134"/>
        <end position="205"/>
    </location>
</feature>
<keyword evidence="5" id="KW-1185">Reference proteome</keyword>
<dbReference type="GO" id="GO:0003723">
    <property type="term" value="F:RNA binding"/>
    <property type="evidence" value="ECO:0007669"/>
    <property type="project" value="UniProtKB-UniRule"/>
</dbReference>
<reference evidence="4" key="1">
    <citation type="submission" date="2022-11" db="EMBL/GenBank/DDBJ databases">
        <authorList>
            <person name="Kikuchi T."/>
        </authorList>
    </citation>
    <scope>NUCLEOTIDE SEQUENCE</scope>
    <source>
        <strain evidence="4">PS1010</strain>
    </source>
</reference>
<evidence type="ECO:0000259" key="3">
    <source>
        <dbReference type="SMART" id="SM00322"/>
    </source>
</evidence>
<evidence type="ECO:0000256" key="2">
    <source>
        <dbReference type="PROSITE-ProRule" id="PRU00117"/>
    </source>
</evidence>
<proteinExistence type="predicted"/>
<dbReference type="Gene3D" id="3.30.1370.10">
    <property type="entry name" value="K Homology domain, type 1"/>
    <property type="match status" value="2"/>
</dbReference>
<dbReference type="OrthoDB" id="442947at2759"/>
<name>A0A9P1IIA4_9PELO</name>
<dbReference type="InterPro" id="IPR036612">
    <property type="entry name" value="KH_dom_type_1_sf"/>
</dbReference>
<sequence length="238" mass="27555">MAPLGYMLLATTIAYGISIYRRRYHNKKKEEHTIENKKEYFESHIRIPSFAVAAVIGKRGSVLRQIMAETQTECKIVQVSQGDSWNIETTHDYWNEENEKPTDEKYLLIRTNKKEKVDLVKLRVSEIIANVKDGFKKIEFLIDSDLIGYAVGKGGRNVRKISAAYNVFIHISKPLEDDPTKALVTVEGRDPKTLEKVELIIKETKYNRQENRQSCGLYENVEEELDDIDEIRKMIENS</sequence>
<evidence type="ECO:0000256" key="1">
    <source>
        <dbReference type="ARBA" id="ARBA00022737"/>
    </source>
</evidence>
<keyword evidence="1" id="KW-0677">Repeat</keyword>
<dbReference type="PANTHER" id="PTHR10288">
    <property type="entry name" value="KH DOMAIN CONTAINING RNA BINDING PROTEIN"/>
    <property type="match status" value="1"/>
</dbReference>
<dbReference type="CDD" id="cd00105">
    <property type="entry name" value="KH-I"/>
    <property type="match status" value="1"/>
</dbReference>
<dbReference type="Pfam" id="PF00013">
    <property type="entry name" value="KH_1"/>
    <property type="match status" value="2"/>
</dbReference>
<dbReference type="AlphaFoldDB" id="A0A9P1IIA4"/>